<gene>
    <name evidence="1" type="ORF">LCGC14_2510050</name>
</gene>
<comment type="caution">
    <text evidence="1">The sequence shown here is derived from an EMBL/GenBank/DDBJ whole genome shotgun (WGS) entry which is preliminary data.</text>
</comment>
<dbReference type="Gene3D" id="1.10.3210.10">
    <property type="entry name" value="Hypothetical protein af1432"/>
    <property type="match status" value="1"/>
</dbReference>
<evidence type="ECO:0008006" key="2">
    <source>
        <dbReference type="Google" id="ProtNLM"/>
    </source>
</evidence>
<dbReference type="SUPFAM" id="SSF109604">
    <property type="entry name" value="HD-domain/PDEase-like"/>
    <property type="match status" value="1"/>
</dbReference>
<evidence type="ECO:0000313" key="1">
    <source>
        <dbReference type="EMBL" id="KKL14997.1"/>
    </source>
</evidence>
<dbReference type="EMBL" id="LAZR01040236">
    <property type="protein sequence ID" value="KKL14997.1"/>
    <property type="molecule type" value="Genomic_DNA"/>
</dbReference>
<dbReference type="AlphaFoldDB" id="A0A0F9BMA6"/>
<sequence length="98" mass="11081">ALLHDVLEDSTIITTEDIHHSFGEGVLNTVLTLTRIKNEDYFDYIARINVDADANADAVKVKLADLRDNMNVLRLRHITDKDIARLNKYAAAYKLLNA</sequence>
<proteinExistence type="predicted"/>
<feature type="non-terminal residue" evidence="1">
    <location>
        <position position="1"/>
    </location>
</feature>
<protein>
    <recommendedName>
        <fullName evidence="2">HD domain-containing protein</fullName>
    </recommendedName>
</protein>
<accession>A0A0F9BMA6</accession>
<name>A0A0F9BMA6_9ZZZZ</name>
<reference evidence="1" key="1">
    <citation type="journal article" date="2015" name="Nature">
        <title>Complex archaea that bridge the gap between prokaryotes and eukaryotes.</title>
        <authorList>
            <person name="Spang A."/>
            <person name="Saw J.H."/>
            <person name="Jorgensen S.L."/>
            <person name="Zaremba-Niedzwiedzka K."/>
            <person name="Martijn J."/>
            <person name="Lind A.E."/>
            <person name="van Eijk R."/>
            <person name="Schleper C."/>
            <person name="Guy L."/>
            <person name="Ettema T.J."/>
        </authorList>
    </citation>
    <scope>NUCLEOTIDE SEQUENCE</scope>
</reference>
<organism evidence="1">
    <name type="scientific">marine sediment metagenome</name>
    <dbReference type="NCBI Taxonomy" id="412755"/>
    <lineage>
        <taxon>unclassified sequences</taxon>
        <taxon>metagenomes</taxon>
        <taxon>ecological metagenomes</taxon>
    </lineage>
</organism>